<organism evidence="1 2">
    <name type="scientific">Shinella granuli</name>
    <dbReference type="NCBI Taxonomy" id="323621"/>
    <lineage>
        <taxon>Bacteria</taxon>
        <taxon>Pseudomonadati</taxon>
        <taxon>Pseudomonadota</taxon>
        <taxon>Alphaproteobacteria</taxon>
        <taxon>Hyphomicrobiales</taxon>
        <taxon>Rhizobiaceae</taxon>
        <taxon>Shinella</taxon>
    </lineage>
</organism>
<dbReference type="Gene3D" id="3.40.630.40">
    <property type="entry name" value="Zn-dependent exopeptidases"/>
    <property type="match status" value="1"/>
</dbReference>
<dbReference type="InterPro" id="IPR007709">
    <property type="entry name" value="N-FG_amidohydro"/>
</dbReference>
<dbReference type="EMBL" id="SLVX01000003">
    <property type="protein sequence ID" value="TCN46988.1"/>
    <property type="molecule type" value="Genomic_DNA"/>
</dbReference>
<protein>
    <submittedName>
        <fullName evidence="1">N-formylglutamate amidohydrolase</fullName>
    </submittedName>
</protein>
<dbReference type="AlphaFoldDB" id="A0A4R2CYL6"/>
<dbReference type="Proteomes" id="UP000295351">
    <property type="component" value="Unassembled WGS sequence"/>
</dbReference>
<keyword evidence="1" id="KW-0378">Hydrolase</keyword>
<dbReference type="RefSeq" id="WP_064331181.1">
    <property type="nucleotide sequence ID" value="NZ_BAABEI010000012.1"/>
</dbReference>
<evidence type="ECO:0000313" key="1">
    <source>
        <dbReference type="EMBL" id="TCN46988.1"/>
    </source>
</evidence>
<gene>
    <name evidence="1" type="ORF">EV665_103160</name>
</gene>
<evidence type="ECO:0000313" key="2">
    <source>
        <dbReference type="Proteomes" id="UP000295351"/>
    </source>
</evidence>
<keyword evidence="2" id="KW-1185">Reference proteome</keyword>
<accession>A0A4R2CYL6</accession>
<name>A0A4R2CYL6_SHIGR</name>
<dbReference type="GO" id="GO:0016787">
    <property type="term" value="F:hydrolase activity"/>
    <property type="evidence" value="ECO:0007669"/>
    <property type="project" value="UniProtKB-KW"/>
</dbReference>
<comment type="caution">
    <text evidence="1">The sequence shown here is derived from an EMBL/GenBank/DDBJ whole genome shotgun (WGS) entry which is preliminary data.</text>
</comment>
<reference evidence="1 2" key="1">
    <citation type="submission" date="2019-03" db="EMBL/GenBank/DDBJ databases">
        <title>Genomic Encyclopedia of Type Strains, Phase IV (KMG-IV): sequencing the most valuable type-strain genomes for metagenomic binning, comparative biology and taxonomic classification.</title>
        <authorList>
            <person name="Goeker M."/>
        </authorList>
    </citation>
    <scope>NUCLEOTIDE SEQUENCE [LARGE SCALE GENOMIC DNA]</scope>
    <source>
        <strain evidence="1 2">DSM 18401</strain>
    </source>
</reference>
<sequence>MAEALSENSHFEVLEPVSQSVPLVFNSPHSGRRYPQSFLAQSRLDSLGIRRSEDHYVDELFSVAPALGAPMLVAHFPRAWLDVNREPYELDPRMFEGVLPSYANINSIRVAGGLGTVPRVVAENMEIYRQRFPVEEALERVETVYKPYHACLRRLVVRTHVTFGFSVLIDCHSMPGNIRVSGTGMRPDFIIGDRYGTSASGELSRTAMRLLEDMGFSVVRNKPYAGGFITEHYGRPAKGLHALQIEVNRGLYVDETTLAKRPDFAVLQTAISAFLQDFSDHVEEYAADRALAAE</sequence>
<dbReference type="Pfam" id="PF05013">
    <property type="entry name" value="FGase"/>
    <property type="match status" value="1"/>
</dbReference>
<dbReference type="SUPFAM" id="SSF53187">
    <property type="entry name" value="Zn-dependent exopeptidases"/>
    <property type="match status" value="1"/>
</dbReference>
<proteinExistence type="predicted"/>